<evidence type="ECO:0000313" key="2">
    <source>
        <dbReference type="EMBL" id="SVB27738.1"/>
    </source>
</evidence>
<proteinExistence type="predicted"/>
<dbReference type="Gene3D" id="3.40.190.10">
    <property type="entry name" value="Periplasmic binding protein-like II"/>
    <property type="match status" value="1"/>
</dbReference>
<dbReference type="AlphaFoldDB" id="A0A382CND1"/>
<sequence>VPTVAETVQYPDPTSTVQPAPTSKSKLSDPTPIPFATITSVVSPLKVQPPKNLERGGTLRFAVPAGPPHMDPHLTVSSGLLTWGSAQSYSRLFKFDLSKGSPVVVCDLCSSWKLSTPITLNIKLRGDINWQDIP</sequence>
<feature type="region of interest" description="Disordered" evidence="1">
    <location>
        <begin position="1"/>
        <end position="31"/>
    </location>
</feature>
<feature type="non-terminal residue" evidence="2">
    <location>
        <position position="134"/>
    </location>
</feature>
<gene>
    <name evidence="2" type="ORF">METZ01_LOCUS180592</name>
</gene>
<feature type="non-terminal residue" evidence="2">
    <location>
        <position position="1"/>
    </location>
</feature>
<dbReference type="EMBL" id="UINC01035400">
    <property type="protein sequence ID" value="SVB27738.1"/>
    <property type="molecule type" value="Genomic_DNA"/>
</dbReference>
<reference evidence="2" key="1">
    <citation type="submission" date="2018-05" db="EMBL/GenBank/DDBJ databases">
        <authorList>
            <person name="Lanie J.A."/>
            <person name="Ng W.-L."/>
            <person name="Kazmierczak K.M."/>
            <person name="Andrzejewski T.M."/>
            <person name="Davidsen T.M."/>
            <person name="Wayne K.J."/>
            <person name="Tettelin H."/>
            <person name="Glass J.I."/>
            <person name="Rusch D."/>
            <person name="Podicherti R."/>
            <person name="Tsui H.-C.T."/>
            <person name="Winkler M.E."/>
        </authorList>
    </citation>
    <scope>NUCLEOTIDE SEQUENCE</scope>
</reference>
<protein>
    <submittedName>
        <fullName evidence="2">Uncharacterized protein</fullName>
    </submittedName>
</protein>
<accession>A0A382CND1</accession>
<name>A0A382CND1_9ZZZZ</name>
<feature type="compositionally biased region" description="Polar residues" evidence="1">
    <location>
        <begin position="12"/>
        <end position="25"/>
    </location>
</feature>
<organism evidence="2">
    <name type="scientific">marine metagenome</name>
    <dbReference type="NCBI Taxonomy" id="408172"/>
    <lineage>
        <taxon>unclassified sequences</taxon>
        <taxon>metagenomes</taxon>
        <taxon>ecological metagenomes</taxon>
    </lineage>
</organism>
<evidence type="ECO:0000256" key="1">
    <source>
        <dbReference type="SAM" id="MobiDB-lite"/>
    </source>
</evidence>
<dbReference type="SUPFAM" id="SSF53850">
    <property type="entry name" value="Periplasmic binding protein-like II"/>
    <property type="match status" value="1"/>
</dbReference>